<dbReference type="AlphaFoldDB" id="A0AAV2FYD9"/>
<dbReference type="Proteomes" id="UP001497516">
    <property type="component" value="Chromosome 7"/>
</dbReference>
<accession>A0AAV2FYD9</accession>
<reference evidence="2 3" key="1">
    <citation type="submission" date="2024-04" db="EMBL/GenBank/DDBJ databases">
        <authorList>
            <person name="Fracassetti M."/>
        </authorList>
    </citation>
    <scope>NUCLEOTIDE SEQUENCE [LARGE SCALE GENOMIC DNA]</scope>
</reference>
<evidence type="ECO:0000313" key="2">
    <source>
        <dbReference type="EMBL" id="CAL1402984.1"/>
    </source>
</evidence>
<protein>
    <submittedName>
        <fullName evidence="2">Uncharacterized protein</fullName>
    </submittedName>
</protein>
<proteinExistence type="predicted"/>
<evidence type="ECO:0000313" key="3">
    <source>
        <dbReference type="Proteomes" id="UP001497516"/>
    </source>
</evidence>
<evidence type="ECO:0000256" key="1">
    <source>
        <dbReference type="SAM" id="MobiDB-lite"/>
    </source>
</evidence>
<keyword evidence="3" id="KW-1185">Reference proteome</keyword>
<gene>
    <name evidence="2" type="ORF">LTRI10_LOCUS42950</name>
</gene>
<sequence>MVDTQRGAGTGASKSRSTSLLRYSFRLRPCTRRVRPPALVSSTWPSGKMQASEYSDGQGGHGAGGGTSS</sequence>
<feature type="compositionally biased region" description="Polar residues" evidence="1">
    <location>
        <begin position="12"/>
        <end position="21"/>
    </location>
</feature>
<dbReference type="EMBL" id="OZ034820">
    <property type="protein sequence ID" value="CAL1402984.1"/>
    <property type="molecule type" value="Genomic_DNA"/>
</dbReference>
<feature type="region of interest" description="Disordered" evidence="1">
    <location>
        <begin position="1"/>
        <end position="69"/>
    </location>
</feature>
<organism evidence="2 3">
    <name type="scientific">Linum trigynum</name>
    <dbReference type="NCBI Taxonomy" id="586398"/>
    <lineage>
        <taxon>Eukaryota</taxon>
        <taxon>Viridiplantae</taxon>
        <taxon>Streptophyta</taxon>
        <taxon>Embryophyta</taxon>
        <taxon>Tracheophyta</taxon>
        <taxon>Spermatophyta</taxon>
        <taxon>Magnoliopsida</taxon>
        <taxon>eudicotyledons</taxon>
        <taxon>Gunneridae</taxon>
        <taxon>Pentapetalae</taxon>
        <taxon>rosids</taxon>
        <taxon>fabids</taxon>
        <taxon>Malpighiales</taxon>
        <taxon>Linaceae</taxon>
        <taxon>Linum</taxon>
    </lineage>
</organism>
<feature type="compositionally biased region" description="Gly residues" evidence="1">
    <location>
        <begin position="57"/>
        <end position="69"/>
    </location>
</feature>
<name>A0AAV2FYD9_9ROSI</name>